<dbReference type="AlphaFoldDB" id="A0A160PB60"/>
<dbReference type="Proteomes" id="UP000218288">
    <property type="component" value="Chromosome"/>
</dbReference>
<keyword evidence="1" id="KW-0732">Signal</keyword>
<name>A0A160PB60_9HYPH</name>
<dbReference type="EMBL" id="AP014809">
    <property type="protein sequence ID" value="BAU89385.1"/>
    <property type="molecule type" value="Genomic_DNA"/>
</dbReference>
<evidence type="ECO:0000313" key="2">
    <source>
        <dbReference type="EMBL" id="BAU89385.1"/>
    </source>
</evidence>
<proteinExistence type="predicted"/>
<protein>
    <submittedName>
        <fullName evidence="2">Uncharacterized protein</fullName>
    </submittedName>
</protein>
<reference evidence="2 3" key="1">
    <citation type="journal article" date="2016" name="Genome Announc.">
        <title>Complete Genome Sequence of Methylobacterium populi P-1M, Isolated from Pink-Pigmented Household Biofilm.</title>
        <authorList>
            <person name="Morohoshi T."/>
            <person name="Ikeda T."/>
        </authorList>
    </citation>
    <scope>NUCLEOTIDE SEQUENCE [LARGE SCALE GENOMIC DNA]</scope>
    <source>
        <strain evidence="2 3">P-1M</strain>
    </source>
</reference>
<evidence type="ECO:0000256" key="1">
    <source>
        <dbReference type="SAM" id="SignalP"/>
    </source>
</evidence>
<organism evidence="2 3">
    <name type="scientific">Methylorubrum populi</name>
    <dbReference type="NCBI Taxonomy" id="223967"/>
    <lineage>
        <taxon>Bacteria</taxon>
        <taxon>Pseudomonadati</taxon>
        <taxon>Pseudomonadota</taxon>
        <taxon>Alphaproteobacteria</taxon>
        <taxon>Hyphomicrobiales</taxon>
        <taxon>Methylobacteriaceae</taxon>
        <taxon>Methylorubrum</taxon>
    </lineage>
</organism>
<feature type="chain" id="PRO_5007818643" evidence="1">
    <location>
        <begin position="19"/>
        <end position="112"/>
    </location>
</feature>
<evidence type="ECO:0000313" key="3">
    <source>
        <dbReference type="Proteomes" id="UP000218288"/>
    </source>
</evidence>
<gene>
    <name evidence="2" type="ORF">MPPM_0780</name>
</gene>
<sequence>MRLAIAFCLIAFPAAVYAKQARCLIEVDGKAFTFGQCNADREKDGSLSVGTGDASRSPIFAIVNATDGASAEGYWNEEPRASHAQSPLGTMRKSGGCWVNEWAKVCAWPSSR</sequence>
<feature type="signal peptide" evidence="1">
    <location>
        <begin position="1"/>
        <end position="18"/>
    </location>
</feature>
<accession>A0A160PB60</accession>